<accession>A0A0T6LLD7</accession>
<dbReference type="EMBL" id="LLZU01000038">
    <property type="protein sequence ID" value="KRV46870.1"/>
    <property type="molecule type" value="Genomic_DNA"/>
</dbReference>
<gene>
    <name evidence="2" type="ORF">AQ490_08800</name>
</gene>
<dbReference type="STRING" id="76728.AQ490_08800"/>
<evidence type="ECO:0000259" key="1">
    <source>
        <dbReference type="Pfam" id="PF04149"/>
    </source>
</evidence>
<dbReference type="InterPro" id="IPR007278">
    <property type="entry name" value="DUF397"/>
</dbReference>
<dbReference type="Pfam" id="PF04149">
    <property type="entry name" value="DUF397"/>
    <property type="match status" value="1"/>
</dbReference>
<feature type="domain" description="DUF397" evidence="1">
    <location>
        <begin position="5"/>
        <end position="56"/>
    </location>
</feature>
<dbReference type="AlphaFoldDB" id="A0A0T6LLD7"/>
<reference evidence="2 3" key="1">
    <citation type="submission" date="2015-10" db="EMBL/GenBank/DDBJ databases">
        <title>Draft genome sequence of pyrrolomycin-producing Streptomyces vitaminophilus.</title>
        <authorList>
            <person name="Graham D.E."/>
            <person name="Mahan K.M."/>
            <person name="Klingeman D.M."/>
            <person name="Hettich R.L."/>
            <person name="Parry R.J."/>
        </authorList>
    </citation>
    <scope>NUCLEOTIDE SEQUENCE [LARGE SCALE GENOMIC DNA]</scope>
    <source>
        <strain evidence="2 3">ATCC 31673</strain>
    </source>
</reference>
<evidence type="ECO:0000313" key="3">
    <source>
        <dbReference type="Proteomes" id="UP000050867"/>
    </source>
</evidence>
<keyword evidence="3" id="KW-1185">Reference proteome</keyword>
<dbReference type="OrthoDB" id="4288416at2"/>
<evidence type="ECO:0000313" key="2">
    <source>
        <dbReference type="EMBL" id="KRV46870.1"/>
    </source>
</evidence>
<proteinExistence type="predicted"/>
<comment type="caution">
    <text evidence="2">The sequence shown here is derived from an EMBL/GenBank/DDBJ whole genome shotgun (WGS) entry which is preliminary data.</text>
</comment>
<name>A0A0T6LLD7_WENVI</name>
<sequence>MTQIVWQKSSFSAQGSNCIELGRPADGIVMLRESAEPDTVIATSAARVGALVRAVKAGKLAV</sequence>
<dbReference type="Proteomes" id="UP000050867">
    <property type="component" value="Unassembled WGS sequence"/>
</dbReference>
<protein>
    <recommendedName>
        <fullName evidence="1">DUF397 domain-containing protein</fullName>
    </recommendedName>
</protein>
<dbReference type="RefSeq" id="WP_018382466.1">
    <property type="nucleotide sequence ID" value="NZ_LLZU01000038.1"/>
</dbReference>
<organism evidence="2 3">
    <name type="scientific">Wenjunlia vitaminophila</name>
    <name type="common">Streptomyces vitaminophilus</name>
    <dbReference type="NCBI Taxonomy" id="76728"/>
    <lineage>
        <taxon>Bacteria</taxon>
        <taxon>Bacillati</taxon>
        <taxon>Actinomycetota</taxon>
        <taxon>Actinomycetes</taxon>
        <taxon>Kitasatosporales</taxon>
        <taxon>Streptomycetaceae</taxon>
        <taxon>Wenjunlia</taxon>
    </lineage>
</organism>